<evidence type="ECO:0000313" key="3">
    <source>
        <dbReference type="Proteomes" id="UP000254209"/>
    </source>
</evidence>
<keyword evidence="3" id="KW-1185">Reference proteome</keyword>
<dbReference type="Proteomes" id="UP000254209">
    <property type="component" value="Unassembled WGS sequence"/>
</dbReference>
<feature type="transmembrane region" description="Helical" evidence="1">
    <location>
        <begin position="7"/>
        <end position="30"/>
    </location>
</feature>
<sequence length="188" mass="21992">MNFVKKLLQIFVAMMVWCVLVGLMTFPMLWLGTTHYAAHDTPDTQFTVVIVNEQGAEIPVKWHEAQHANWVRYAPPDCEADSCLYQLPDGSLKYHDDAPLQFTESHYRIVDDRIEPIAFTVYNFGDSFLQMILAFVAYKIGKYGWARWRLRGSPDELYVYHQLVMYKIKLALLTVMMLVVLFWVVEKF</sequence>
<protein>
    <submittedName>
        <fullName evidence="2">Uncharacterized protein</fullName>
    </submittedName>
</protein>
<dbReference type="STRING" id="1120980.GCA_000745955_01727"/>
<feature type="transmembrane region" description="Helical" evidence="1">
    <location>
        <begin position="166"/>
        <end position="185"/>
    </location>
</feature>
<dbReference type="EMBL" id="UFSO01000002">
    <property type="protein sequence ID" value="SSY70604.1"/>
    <property type="molecule type" value="Genomic_DNA"/>
</dbReference>
<keyword evidence="1" id="KW-0472">Membrane</keyword>
<keyword evidence="1" id="KW-1133">Transmembrane helix</keyword>
<name>A0A376BN08_9NEIS</name>
<gene>
    <name evidence="2" type="ORF">NCTC10283_00706</name>
</gene>
<organism evidence="2 3">
    <name type="scientific">Alysiella crassa</name>
    <dbReference type="NCBI Taxonomy" id="153491"/>
    <lineage>
        <taxon>Bacteria</taxon>
        <taxon>Pseudomonadati</taxon>
        <taxon>Pseudomonadota</taxon>
        <taxon>Betaproteobacteria</taxon>
        <taxon>Neisseriales</taxon>
        <taxon>Neisseriaceae</taxon>
        <taxon>Alysiella</taxon>
    </lineage>
</organism>
<reference evidence="2 3" key="1">
    <citation type="submission" date="2018-06" db="EMBL/GenBank/DDBJ databases">
        <authorList>
            <consortium name="Pathogen Informatics"/>
            <person name="Doyle S."/>
        </authorList>
    </citation>
    <scope>NUCLEOTIDE SEQUENCE [LARGE SCALE GENOMIC DNA]</scope>
    <source>
        <strain evidence="2 3">NCTC10283</strain>
    </source>
</reference>
<accession>A0A376BN08</accession>
<evidence type="ECO:0000313" key="2">
    <source>
        <dbReference type="EMBL" id="SSY70604.1"/>
    </source>
</evidence>
<keyword evidence="1" id="KW-0812">Transmembrane</keyword>
<dbReference type="RefSeq" id="WP_034293797.1">
    <property type="nucleotide sequence ID" value="NZ_UFSO01000002.1"/>
</dbReference>
<proteinExistence type="predicted"/>
<dbReference type="AlphaFoldDB" id="A0A376BN08"/>
<evidence type="ECO:0000256" key="1">
    <source>
        <dbReference type="SAM" id="Phobius"/>
    </source>
</evidence>